<reference evidence="1 2" key="1">
    <citation type="journal article" date="2011" name="Science">
        <title>The Selaginella genome identifies genetic changes associated with the evolution of vascular plants.</title>
        <authorList>
            <person name="Banks J.A."/>
            <person name="Nishiyama T."/>
            <person name="Hasebe M."/>
            <person name="Bowman J.L."/>
            <person name="Gribskov M."/>
            <person name="dePamphilis C."/>
            <person name="Albert V.A."/>
            <person name="Aono N."/>
            <person name="Aoyama T."/>
            <person name="Ambrose B.A."/>
            <person name="Ashton N.W."/>
            <person name="Axtell M.J."/>
            <person name="Barker E."/>
            <person name="Barker M.S."/>
            <person name="Bennetzen J.L."/>
            <person name="Bonawitz N.D."/>
            <person name="Chapple C."/>
            <person name="Cheng C."/>
            <person name="Correa L.G."/>
            <person name="Dacre M."/>
            <person name="DeBarry J."/>
            <person name="Dreyer I."/>
            <person name="Elias M."/>
            <person name="Engstrom E.M."/>
            <person name="Estelle M."/>
            <person name="Feng L."/>
            <person name="Finet C."/>
            <person name="Floyd S.K."/>
            <person name="Frommer W.B."/>
            <person name="Fujita T."/>
            <person name="Gramzow L."/>
            <person name="Gutensohn M."/>
            <person name="Harholt J."/>
            <person name="Hattori M."/>
            <person name="Heyl A."/>
            <person name="Hirai T."/>
            <person name="Hiwatashi Y."/>
            <person name="Ishikawa M."/>
            <person name="Iwata M."/>
            <person name="Karol K.G."/>
            <person name="Koehler B."/>
            <person name="Kolukisaoglu U."/>
            <person name="Kubo M."/>
            <person name="Kurata T."/>
            <person name="Lalonde S."/>
            <person name="Li K."/>
            <person name="Li Y."/>
            <person name="Litt A."/>
            <person name="Lyons E."/>
            <person name="Manning G."/>
            <person name="Maruyama T."/>
            <person name="Michael T.P."/>
            <person name="Mikami K."/>
            <person name="Miyazaki S."/>
            <person name="Morinaga S."/>
            <person name="Murata T."/>
            <person name="Mueller-Roeber B."/>
            <person name="Nelson D.R."/>
            <person name="Obara M."/>
            <person name="Oguri Y."/>
            <person name="Olmstead R.G."/>
            <person name="Onodera N."/>
            <person name="Petersen B.L."/>
            <person name="Pils B."/>
            <person name="Prigge M."/>
            <person name="Rensing S.A."/>
            <person name="Riano-Pachon D.M."/>
            <person name="Roberts A.W."/>
            <person name="Sato Y."/>
            <person name="Scheller H.V."/>
            <person name="Schulz B."/>
            <person name="Schulz C."/>
            <person name="Shakirov E.V."/>
            <person name="Shibagaki N."/>
            <person name="Shinohara N."/>
            <person name="Shippen D.E."/>
            <person name="Soerensen I."/>
            <person name="Sotooka R."/>
            <person name="Sugimoto N."/>
            <person name="Sugita M."/>
            <person name="Sumikawa N."/>
            <person name="Tanurdzic M."/>
            <person name="Theissen G."/>
            <person name="Ulvskov P."/>
            <person name="Wakazuki S."/>
            <person name="Weng J.K."/>
            <person name="Willats W.W."/>
            <person name="Wipf D."/>
            <person name="Wolf P.G."/>
            <person name="Yang L."/>
            <person name="Zimmer A.D."/>
            <person name="Zhu Q."/>
            <person name="Mitros T."/>
            <person name="Hellsten U."/>
            <person name="Loque D."/>
            <person name="Otillar R."/>
            <person name="Salamov A."/>
            <person name="Schmutz J."/>
            <person name="Shapiro H."/>
            <person name="Lindquist E."/>
            <person name="Lucas S."/>
            <person name="Rokhsar D."/>
            <person name="Grigoriev I.V."/>
        </authorList>
    </citation>
    <scope>NUCLEOTIDE SEQUENCE [LARGE SCALE GENOMIC DNA]</scope>
</reference>
<dbReference type="Gramene" id="EFJ24739">
    <property type="protein sequence ID" value="EFJ24739"/>
    <property type="gene ID" value="SELMODRAFT_414750"/>
</dbReference>
<evidence type="ECO:0000313" key="1">
    <source>
        <dbReference type="EMBL" id="EFJ24739.1"/>
    </source>
</evidence>
<dbReference type="AlphaFoldDB" id="D8RTU2"/>
<accession>D8RTU2</accession>
<gene>
    <name evidence="1" type="ORF">SELMODRAFT_414750</name>
</gene>
<dbReference type="Pfam" id="PF05186">
    <property type="entry name" value="Dpy-30"/>
    <property type="match status" value="1"/>
</dbReference>
<dbReference type="InterPro" id="IPR007858">
    <property type="entry name" value="Dpy-30_motif"/>
</dbReference>
<sequence>MEQPPRVEVTALPTRCYLENNVVPVLAQGLEALTLQSRPQRPLEYLAKFMLKNAPPRPDPLSNVKAEVIRLVPRPLANEVDATVTYHKCTTSAFLPVPLVSTQAPTS</sequence>
<dbReference type="EMBL" id="GL377589">
    <property type="protein sequence ID" value="EFJ24739.1"/>
    <property type="molecule type" value="Genomic_DNA"/>
</dbReference>
<evidence type="ECO:0000313" key="2">
    <source>
        <dbReference type="Proteomes" id="UP000001514"/>
    </source>
</evidence>
<protein>
    <submittedName>
        <fullName evidence="1">Uncharacterized protein</fullName>
    </submittedName>
</protein>
<dbReference type="Gene3D" id="1.20.890.10">
    <property type="entry name" value="cAMP-dependent protein kinase regulatory subunit, dimerization-anchoring domain"/>
    <property type="match status" value="1"/>
</dbReference>
<keyword evidence="2" id="KW-1185">Reference proteome</keyword>
<dbReference type="KEGG" id="smo:SELMODRAFT_414750"/>
<proteinExistence type="predicted"/>
<dbReference type="Proteomes" id="UP000001514">
    <property type="component" value="Unassembled WGS sequence"/>
</dbReference>
<dbReference type="InParanoid" id="D8RTU2"/>
<dbReference type="STRING" id="88036.D8RTU2"/>
<name>D8RTU2_SELML</name>
<dbReference type="HOGENOM" id="CLU_2214551_0_0_1"/>
<organism evidence="2">
    <name type="scientific">Selaginella moellendorffii</name>
    <name type="common">Spikemoss</name>
    <dbReference type="NCBI Taxonomy" id="88036"/>
    <lineage>
        <taxon>Eukaryota</taxon>
        <taxon>Viridiplantae</taxon>
        <taxon>Streptophyta</taxon>
        <taxon>Embryophyta</taxon>
        <taxon>Tracheophyta</taxon>
        <taxon>Lycopodiopsida</taxon>
        <taxon>Selaginellales</taxon>
        <taxon>Selaginellaceae</taxon>
        <taxon>Selaginella</taxon>
    </lineage>
</organism>